<dbReference type="GO" id="GO:0004553">
    <property type="term" value="F:hydrolase activity, hydrolyzing O-glycosyl compounds"/>
    <property type="evidence" value="ECO:0007669"/>
    <property type="project" value="InterPro"/>
</dbReference>
<protein>
    <recommendedName>
        <fullName evidence="3">Inositol polyphosphate-related phosphatase domain-containing protein</fullName>
    </recommendedName>
</protein>
<evidence type="ECO:0000259" key="3">
    <source>
        <dbReference type="SMART" id="SM00128"/>
    </source>
</evidence>
<dbReference type="Proteomes" id="UP000002729">
    <property type="component" value="Unassembled WGS sequence"/>
</dbReference>
<dbReference type="EMBL" id="GL833151">
    <property type="protein sequence ID" value="EGB04493.1"/>
    <property type="molecule type" value="Genomic_DNA"/>
</dbReference>
<proteinExistence type="inferred from homology"/>
<comment type="similarity">
    <text evidence="1">Belongs to the glycosyl hydrolase 31 family.</text>
</comment>
<feature type="chain" id="PRO_5003261719" description="Inositol polyphosphate-related phosphatase domain-containing protein" evidence="2">
    <location>
        <begin position="23"/>
        <end position="1345"/>
    </location>
</feature>
<sequence>MRLPLVVVVVAAAASALDLGQGWRVSLDGDTITARRRGVPGLEALAVTFSVGYLSGGGPTTLPNPIGFTAAKFTADLDAPLGNLTLRTTAAGAEASGAFCESRRSAHCEVVSCASVDYWDAAAAPSSCLGGAVALSVDAAGRLSAVASLAPSAAAAPSRAVVGRLALTTASAPDEMLVGFGNQPSKLDLKNSSFDVVSQENGIGRGDEPISALVGAGAAGAAGSPLTTYSAVPLWLSSRGSAFLLNDTRALRVESTATATAVAALGACGDGDTPFRPAALAVATPERATWAALQREARAMAGGDAPDVPAWATGGLVAGMMGGSAAVRRNVAALRGAGVAVAAVWLQDWSGQSADNGGGRVLFDWQPDGCLYPDWRGLVDELAAASIRVLTYASPFLTTAAVDGQPCRANRTSLYAHARDRGYLVAGDDGKPLLAREEVLSTAATVDFTNPAAAAWFRGILACQVLGRRDACDPASPLPPPPPNATAVAGFMADFGEHLPLVGAHLHSGADPLAYHNQMPDDWARLTRSAAVGSDALVFHRSGAPRTLESAGLFWAGDQEQSWQKNDGFASLPRTYVSSGLAGWTQHSDVGGMIFCETAWLCERTDELLARWLELSAVVDPVLRSHPSNGNDRVPQPWSDGSNLAATRRAVAIHVALRGYKRALLAAAARGGPPVVRHAYHACATDALPSDRFDALGGAQLMLGDDVLVVPVLAAGAKTVNATVPPPCAGPGAWVRVWDPETPLAPGAAVELPAPLGMPAILARNGTAAAAALVAAAAALGPAWLPPCSDAPAMAAWSSTLNKLAGLRDDMRRSLSVSSKPPALKVTNARYRFEHYCTAKHLWEGYDAAANDRIARAFAAAPAGGAVALEGVPFEVRWGDAAKSGKLARRPSGQHKSDSTRPYSGVIQVNVTTENTRLVRRCRLATVEGAAGVDADVVLEAGLEAVERDDGAFDGSLPAGRPFLEVGGRRVDVEDLAGADVVDVVLELVVAAPAPTPRPRSEPRVSRNAARTLMVATMNMGGANVDGDELHHWLRGGATRDGAPASLVVVGAQEAGSVGALEESVDAHLKDHARVDLDRTSAGRVGLCLLVYVARCEATRLVGAAKVDYANLGHLDRDPTAVFKGSLSARVAVDFCDGGAVFELAVAVAHLPAHEGKLLRRVEALGTLGARLAAEGGLFNGADAACFFGDLNFRLDPRLGADAVAAAADVALGGPPAPGGRPRSVKYSAADWRAIADYAHDAAALRPFDELRRVLDDVAARAPAPAAAGVPPRILARGWRDAPPAFSPTFKVRRRAGVDYVEKRLPAFTDRVLFAGALDLADYAAAPEVSTSDHKPTRAEFRVTS</sequence>
<dbReference type="InParanoid" id="F0YK93"/>
<dbReference type="RefSeq" id="XP_009040880.1">
    <property type="nucleotide sequence ID" value="XM_009042632.1"/>
</dbReference>
<dbReference type="InterPro" id="IPR017853">
    <property type="entry name" value="GH"/>
</dbReference>
<evidence type="ECO:0000313" key="5">
    <source>
        <dbReference type="Proteomes" id="UP000002729"/>
    </source>
</evidence>
<keyword evidence="2" id="KW-0732">Signal</keyword>
<feature type="domain" description="Inositol polyphosphate-related phosphatase" evidence="3">
    <location>
        <begin position="1009"/>
        <end position="1345"/>
    </location>
</feature>
<dbReference type="InterPro" id="IPR013780">
    <property type="entry name" value="Glyco_hydro_b"/>
</dbReference>
<dbReference type="SUPFAM" id="SSF56219">
    <property type="entry name" value="DNase I-like"/>
    <property type="match status" value="1"/>
</dbReference>
<accession>F0YK93</accession>
<evidence type="ECO:0000256" key="1">
    <source>
        <dbReference type="ARBA" id="ARBA00007806"/>
    </source>
</evidence>
<dbReference type="Pfam" id="PF01055">
    <property type="entry name" value="Glyco_hydro_31_2nd"/>
    <property type="match status" value="1"/>
</dbReference>
<dbReference type="eggNOG" id="KOG0565">
    <property type="taxonomic scope" value="Eukaryota"/>
</dbReference>
<dbReference type="GO" id="GO:0016791">
    <property type="term" value="F:phosphatase activity"/>
    <property type="evidence" value="ECO:0007669"/>
    <property type="project" value="InterPro"/>
</dbReference>
<dbReference type="GO" id="GO:0005975">
    <property type="term" value="P:carbohydrate metabolic process"/>
    <property type="evidence" value="ECO:0007669"/>
    <property type="project" value="InterPro"/>
</dbReference>
<dbReference type="SUPFAM" id="SSF51445">
    <property type="entry name" value="(Trans)glycosidases"/>
    <property type="match status" value="1"/>
</dbReference>
<dbReference type="InterPro" id="IPR000300">
    <property type="entry name" value="IPPc"/>
</dbReference>
<feature type="signal peptide" evidence="2">
    <location>
        <begin position="1"/>
        <end position="22"/>
    </location>
</feature>
<organism evidence="5">
    <name type="scientific">Aureococcus anophagefferens</name>
    <name type="common">Harmful bloom alga</name>
    <dbReference type="NCBI Taxonomy" id="44056"/>
    <lineage>
        <taxon>Eukaryota</taxon>
        <taxon>Sar</taxon>
        <taxon>Stramenopiles</taxon>
        <taxon>Ochrophyta</taxon>
        <taxon>Pelagophyceae</taxon>
        <taxon>Pelagomonadales</taxon>
        <taxon>Pelagomonadaceae</taxon>
        <taxon>Aureococcus</taxon>
    </lineage>
</organism>
<dbReference type="SMART" id="SM00128">
    <property type="entry name" value="IPPc"/>
    <property type="match status" value="1"/>
</dbReference>
<dbReference type="eggNOG" id="KOG1065">
    <property type="taxonomic scope" value="Eukaryota"/>
</dbReference>
<gene>
    <name evidence="4" type="ORF">AURANDRAFT_67160</name>
</gene>
<keyword evidence="5" id="KW-1185">Reference proteome</keyword>
<dbReference type="InterPro" id="IPR036691">
    <property type="entry name" value="Endo/exonu/phosph_ase_sf"/>
</dbReference>
<dbReference type="Gene3D" id="2.60.40.1760">
    <property type="entry name" value="glycosyl hydrolase (family 31)"/>
    <property type="match status" value="1"/>
</dbReference>
<dbReference type="KEGG" id="aaf:AURANDRAFT_67160"/>
<evidence type="ECO:0000313" key="4">
    <source>
        <dbReference type="EMBL" id="EGB04493.1"/>
    </source>
</evidence>
<dbReference type="Pfam" id="PF22669">
    <property type="entry name" value="Exo_endo_phos2"/>
    <property type="match status" value="1"/>
</dbReference>
<name>F0YK93_AURAN</name>
<dbReference type="InterPro" id="IPR000322">
    <property type="entry name" value="Glyco_hydro_31_TIM"/>
</dbReference>
<reference evidence="4 5" key="1">
    <citation type="journal article" date="2011" name="Proc. Natl. Acad. Sci. U.S.A.">
        <title>Niche of harmful alga Aureococcus anophagefferens revealed through ecogenomics.</title>
        <authorList>
            <person name="Gobler C.J."/>
            <person name="Berry D.L."/>
            <person name="Dyhrman S.T."/>
            <person name="Wilhelm S.W."/>
            <person name="Salamov A."/>
            <person name="Lobanov A.V."/>
            <person name="Zhang Y."/>
            <person name="Collier J.L."/>
            <person name="Wurch L.L."/>
            <person name="Kustka A.B."/>
            <person name="Dill B.D."/>
            <person name="Shah M."/>
            <person name="VerBerkmoes N.C."/>
            <person name="Kuo A."/>
            <person name="Terry A."/>
            <person name="Pangilinan J."/>
            <person name="Lindquist E.A."/>
            <person name="Lucas S."/>
            <person name="Paulsen I.T."/>
            <person name="Hattenrath-Lehmann T.K."/>
            <person name="Talmage S.C."/>
            <person name="Walker E.A."/>
            <person name="Koch F."/>
            <person name="Burson A.M."/>
            <person name="Marcoval M.A."/>
            <person name="Tang Y.Z."/>
            <person name="Lecleir G.R."/>
            <person name="Coyne K.J."/>
            <person name="Berg G.M."/>
            <person name="Bertrand E.M."/>
            <person name="Saito M.A."/>
            <person name="Gladyshev V.N."/>
            <person name="Grigoriev I.V."/>
        </authorList>
    </citation>
    <scope>NUCLEOTIDE SEQUENCE [LARGE SCALE GENOMIC DNA]</scope>
    <source>
        <strain evidence="5">CCMP 1984</strain>
    </source>
</reference>
<dbReference type="Gene3D" id="2.60.40.1180">
    <property type="entry name" value="Golgi alpha-mannosidase II"/>
    <property type="match status" value="1"/>
</dbReference>
<dbReference type="GeneID" id="20226102"/>
<dbReference type="PANTHER" id="PTHR46959:SF2">
    <property type="entry name" value="SULFOQUINOVOSIDASE"/>
    <property type="match status" value="1"/>
</dbReference>
<dbReference type="GO" id="GO:0046856">
    <property type="term" value="P:phosphatidylinositol dephosphorylation"/>
    <property type="evidence" value="ECO:0007669"/>
    <property type="project" value="InterPro"/>
</dbReference>
<dbReference type="Gene3D" id="3.60.10.10">
    <property type="entry name" value="Endonuclease/exonuclease/phosphatase"/>
    <property type="match status" value="1"/>
</dbReference>
<evidence type="ECO:0000256" key="2">
    <source>
        <dbReference type="SAM" id="SignalP"/>
    </source>
</evidence>
<dbReference type="PANTHER" id="PTHR46959">
    <property type="entry name" value="SULFOQUINOVOSIDASE"/>
    <property type="match status" value="1"/>
</dbReference>
<dbReference type="InterPro" id="IPR052990">
    <property type="entry name" value="Sulfoquinovosidase_GH31"/>
</dbReference>
<dbReference type="Gene3D" id="3.20.20.80">
    <property type="entry name" value="Glycosidases"/>
    <property type="match status" value="1"/>
</dbReference>
<dbReference type="OrthoDB" id="5839090at2759"/>